<dbReference type="GO" id="GO:0006952">
    <property type="term" value="P:defense response"/>
    <property type="evidence" value="ECO:0007669"/>
    <property type="project" value="InterPro"/>
</dbReference>
<evidence type="ECO:0000259" key="1">
    <source>
        <dbReference type="Pfam" id="PF00407"/>
    </source>
</evidence>
<accession>V4K9L2</accession>
<dbReference type="SUPFAM" id="SSF55961">
    <property type="entry name" value="Bet v1-like"/>
    <property type="match status" value="1"/>
</dbReference>
<organism evidence="2 3">
    <name type="scientific">Eutrema salsugineum</name>
    <name type="common">Saltwater cress</name>
    <name type="synonym">Sisymbrium salsugineum</name>
    <dbReference type="NCBI Taxonomy" id="72664"/>
    <lineage>
        <taxon>Eukaryota</taxon>
        <taxon>Viridiplantae</taxon>
        <taxon>Streptophyta</taxon>
        <taxon>Embryophyta</taxon>
        <taxon>Tracheophyta</taxon>
        <taxon>Spermatophyta</taxon>
        <taxon>Magnoliopsida</taxon>
        <taxon>eudicotyledons</taxon>
        <taxon>Gunneridae</taxon>
        <taxon>Pentapetalae</taxon>
        <taxon>rosids</taxon>
        <taxon>malvids</taxon>
        <taxon>Brassicales</taxon>
        <taxon>Brassicaceae</taxon>
        <taxon>Eutremeae</taxon>
        <taxon>Eutrema</taxon>
    </lineage>
</organism>
<keyword evidence="3" id="KW-1185">Reference proteome</keyword>
<dbReference type="AlphaFoldDB" id="V4K9L2"/>
<dbReference type="Gene3D" id="3.30.530.20">
    <property type="match status" value="1"/>
</dbReference>
<dbReference type="Proteomes" id="UP000030689">
    <property type="component" value="Unassembled WGS sequence"/>
</dbReference>
<dbReference type="Gramene" id="ESQ34355">
    <property type="protein sequence ID" value="ESQ34355"/>
    <property type="gene ID" value="EUTSA_v10009521mg"/>
</dbReference>
<gene>
    <name evidence="2" type="ORF">EUTSA_v10009521mg</name>
</gene>
<evidence type="ECO:0000313" key="3">
    <source>
        <dbReference type="Proteomes" id="UP000030689"/>
    </source>
</evidence>
<dbReference type="KEGG" id="eus:EUTSA_v10009521mg"/>
<feature type="domain" description="Bet v I/Major latex protein" evidence="1">
    <location>
        <begin position="2"/>
        <end position="65"/>
    </location>
</feature>
<dbReference type="InterPro" id="IPR023393">
    <property type="entry name" value="START-like_dom_sf"/>
</dbReference>
<dbReference type="EMBL" id="KI517683">
    <property type="protein sequence ID" value="ESQ34355.1"/>
    <property type="molecule type" value="Genomic_DNA"/>
</dbReference>
<proteinExistence type="predicted"/>
<dbReference type="Pfam" id="PF00407">
    <property type="entry name" value="Bet_v_1"/>
    <property type="match status" value="1"/>
</dbReference>
<sequence>MESLDPEKKTVTFRISDCLTSDCYKTVIAPITVTPKEDGDGSRVIWTVVFEKIRHGIDDHQHSYQLPLGD</sequence>
<dbReference type="InterPro" id="IPR000916">
    <property type="entry name" value="Bet_v_I/MLP"/>
</dbReference>
<name>V4K9L2_EUTSA</name>
<reference evidence="2 3" key="1">
    <citation type="journal article" date="2013" name="Front. Plant Sci.">
        <title>The Reference Genome of the Halophytic Plant Eutrema salsugineum.</title>
        <authorList>
            <person name="Yang R."/>
            <person name="Jarvis D.E."/>
            <person name="Chen H."/>
            <person name="Beilstein M.A."/>
            <person name="Grimwood J."/>
            <person name="Jenkins J."/>
            <person name="Shu S."/>
            <person name="Prochnik S."/>
            <person name="Xin M."/>
            <person name="Ma C."/>
            <person name="Schmutz J."/>
            <person name="Wing R.A."/>
            <person name="Mitchell-Olds T."/>
            <person name="Schumaker K.S."/>
            <person name="Wang X."/>
        </authorList>
    </citation>
    <scope>NUCLEOTIDE SEQUENCE [LARGE SCALE GENOMIC DNA]</scope>
</reference>
<protein>
    <recommendedName>
        <fullName evidence="1">Bet v I/Major latex protein domain-containing protein</fullName>
    </recommendedName>
</protein>
<evidence type="ECO:0000313" key="2">
    <source>
        <dbReference type="EMBL" id="ESQ34355.1"/>
    </source>
</evidence>